<protein>
    <submittedName>
        <fullName evidence="2">Uncharacterized protein</fullName>
    </submittedName>
</protein>
<dbReference type="STRING" id="862908.BMS_2151"/>
<keyword evidence="3" id="KW-1185">Reference proteome</keyword>
<dbReference type="PATRIC" id="fig|862908.3.peg.2045"/>
<feature type="compositionally biased region" description="Basic and acidic residues" evidence="1">
    <location>
        <begin position="17"/>
        <end position="28"/>
    </location>
</feature>
<evidence type="ECO:0000313" key="2">
    <source>
        <dbReference type="EMBL" id="CBW26957.1"/>
    </source>
</evidence>
<dbReference type="KEGG" id="bmx:BMS_2151"/>
<feature type="compositionally biased region" description="Polar residues" evidence="1">
    <location>
        <begin position="90"/>
        <end position="120"/>
    </location>
</feature>
<gene>
    <name evidence="2" type="ordered locus">BMS_2151</name>
</gene>
<dbReference type="Proteomes" id="UP000008963">
    <property type="component" value="Chromosome"/>
</dbReference>
<dbReference type="HOGENOM" id="CLU_549535_0_0_7"/>
<organism evidence="2 3">
    <name type="scientific">Halobacteriovorax marinus (strain ATCC BAA-682 / DSM 15412 / SJ)</name>
    <name type="common">Bacteriovorax marinus</name>
    <dbReference type="NCBI Taxonomy" id="862908"/>
    <lineage>
        <taxon>Bacteria</taxon>
        <taxon>Pseudomonadati</taxon>
        <taxon>Bdellovibrionota</taxon>
        <taxon>Bacteriovoracia</taxon>
        <taxon>Bacteriovoracales</taxon>
        <taxon>Halobacteriovoraceae</taxon>
        <taxon>Halobacteriovorax</taxon>
    </lineage>
</organism>
<sequence>MGAAASLVYFVPRVSEKFEEPKKEKSSKEIALTDSDGLSKYDRRARRPASVSLDLNEEESAILIEEDSNKEIEEDFRADEDPALKALVNANFNNASEDETSTPSSTQDAVINYGDTSPSGGASEANGPRVSRREPSQESQSSSSNDSSEQSDFKSVADLDSADSSDDNLYGISNCTTNCNSSDVSDNSSSADSSGSQVGGSSDTTDSSSDVAPTVTADIGSGNFSSNPNVTLSSAQSGDIYYCVANGSCCDPNPSAGGTLYSSTLNIGSGDGNYCLSYVGISPSGILGESANQTYLVDQTLPDMDSIVDIQYLQTTQQSSIAIDSDNFGESGYDYGLYGLSSDPSALNCKQVEENFLHGTYGVDFDGNSTPDLFDLSSIFTTITTPLRPDIMQYGSAGNFFVSILSNRNPTDEAKRTCVTHRVILQDFDYFAFAPTTTSAPAVNGSGHMEVSGSFNSFGIFREPAAIGDNSITSGSSKYELDSSNILESSKEEIIY</sequence>
<name>E1X3M8_HALMS</name>
<dbReference type="AlphaFoldDB" id="E1X3M8"/>
<feature type="compositionally biased region" description="Low complexity" evidence="1">
    <location>
        <begin position="181"/>
        <end position="211"/>
    </location>
</feature>
<evidence type="ECO:0000256" key="1">
    <source>
        <dbReference type="SAM" id="MobiDB-lite"/>
    </source>
</evidence>
<accession>E1X3M8</accession>
<reference evidence="3" key="1">
    <citation type="journal article" date="2013" name="ISME J.">
        <title>A small predatory core genome in the divergent marine Bacteriovorax marinus SJ and the terrestrial Bdellovibrio bacteriovorus.</title>
        <authorList>
            <person name="Crossman L.C."/>
            <person name="Chen H."/>
            <person name="Cerdeno-Tarraga A.M."/>
            <person name="Brooks K."/>
            <person name="Quail M.A."/>
            <person name="Pineiro S.A."/>
            <person name="Hobley L."/>
            <person name="Sockett R.E."/>
            <person name="Bentley S.D."/>
            <person name="Parkhill J."/>
            <person name="Williams H.N."/>
            <person name="Stine O.C."/>
        </authorList>
    </citation>
    <scope>NUCLEOTIDE SEQUENCE [LARGE SCALE GENOMIC DNA]</scope>
    <source>
        <strain evidence="3">ATCC BAA-682 / DSM 15412 / SJ</strain>
    </source>
</reference>
<evidence type="ECO:0000313" key="3">
    <source>
        <dbReference type="Proteomes" id="UP000008963"/>
    </source>
</evidence>
<feature type="region of interest" description="Disordered" evidence="1">
    <location>
        <begin position="181"/>
        <end position="229"/>
    </location>
</feature>
<feature type="region of interest" description="Disordered" evidence="1">
    <location>
        <begin position="90"/>
        <end position="165"/>
    </location>
</feature>
<feature type="compositionally biased region" description="Low complexity" evidence="1">
    <location>
        <begin position="137"/>
        <end position="150"/>
    </location>
</feature>
<dbReference type="EMBL" id="FQ312005">
    <property type="protein sequence ID" value="CBW26957.1"/>
    <property type="molecule type" value="Genomic_DNA"/>
</dbReference>
<feature type="region of interest" description="Disordered" evidence="1">
    <location>
        <begin position="17"/>
        <end position="49"/>
    </location>
</feature>
<proteinExistence type="predicted"/>